<accession>A0A210PVV7</accession>
<gene>
    <name evidence="5" type="ORF">KP79_PYT04496</name>
</gene>
<feature type="compositionally biased region" description="Gly residues" evidence="3">
    <location>
        <begin position="345"/>
        <end position="356"/>
    </location>
</feature>
<protein>
    <submittedName>
        <fullName evidence="5">Eukaryotic translation initiation factor 4B</fullName>
    </submittedName>
</protein>
<dbReference type="GO" id="GO:0003723">
    <property type="term" value="F:RNA binding"/>
    <property type="evidence" value="ECO:0007669"/>
    <property type="project" value="UniProtKB-UniRule"/>
</dbReference>
<evidence type="ECO:0000313" key="6">
    <source>
        <dbReference type="Proteomes" id="UP000242188"/>
    </source>
</evidence>
<comment type="caution">
    <text evidence="5">The sequence shown here is derived from an EMBL/GenBank/DDBJ whole genome shotgun (WGS) entry which is preliminary data.</text>
</comment>
<organism evidence="5 6">
    <name type="scientific">Mizuhopecten yessoensis</name>
    <name type="common">Japanese scallop</name>
    <name type="synonym">Patinopecten yessoensis</name>
    <dbReference type="NCBI Taxonomy" id="6573"/>
    <lineage>
        <taxon>Eukaryota</taxon>
        <taxon>Metazoa</taxon>
        <taxon>Spiralia</taxon>
        <taxon>Lophotrochozoa</taxon>
        <taxon>Mollusca</taxon>
        <taxon>Bivalvia</taxon>
        <taxon>Autobranchia</taxon>
        <taxon>Pteriomorphia</taxon>
        <taxon>Pectinida</taxon>
        <taxon>Pectinoidea</taxon>
        <taxon>Pectinidae</taxon>
        <taxon>Mizuhopecten</taxon>
    </lineage>
</organism>
<reference evidence="5 6" key="1">
    <citation type="journal article" date="2017" name="Nat. Ecol. Evol.">
        <title>Scallop genome provides insights into evolution of bilaterian karyotype and development.</title>
        <authorList>
            <person name="Wang S."/>
            <person name="Zhang J."/>
            <person name="Jiao W."/>
            <person name="Li J."/>
            <person name="Xun X."/>
            <person name="Sun Y."/>
            <person name="Guo X."/>
            <person name="Huan P."/>
            <person name="Dong B."/>
            <person name="Zhang L."/>
            <person name="Hu X."/>
            <person name="Sun X."/>
            <person name="Wang J."/>
            <person name="Zhao C."/>
            <person name="Wang Y."/>
            <person name="Wang D."/>
            <person name="Huang X."/>
            <person name="Wang R."/>
            <person name="Lv J."/>
            <person name="Li Y."/>
            <person name="Zhang Z."/>
            <person name="Liu B."/>
            <person name="Lu W."/>
            <person name="Hui Y."/>
            <person name="Liang J."/>
            <person name="Zhou Z."/>
            <person name="Hou R."/>
            <person name="Li X."/>
            <person name="Liu Y."/>
            <person name="Li H."/>
            <person name="Ning X."/>
            <person name="Lin Y."/>
            <person name="Zhao L."/>
            <person name="Xing Q."/>
            <person name="Dou J."/>
            <person name="Li Y."/>
            <person name="Mao J."/>
            <person name="Guo H."/>
            <person name="Dou H."/>
            <person name="Li T."/>
            <person name="Mu C."/>
            <person name="Jiang W."/>
            <person name="Fu Q."/>
            <person name="Fu X."/>
            <person name="Miao Y."/>
            <person name="Liu J."/>
            <person name="Yu Q."/>
            <person name="Li R."/>
            <person name="Liao H."/>
            <person name="Li X."/>
            <person name="Kong Y."/>
            <person name="Jiang Z."/>
            <person name="Chourrout D."/>
            <person name="Li R."/>
            <person name="Bao Z."/>
        </authorList>
    </citation>
    <scope>NUCLEOTIDE SEQUENCE [LARGE SCALE GENOMIC DNA]</scope>
    <source>
        <strain evidence="5 6">PY_sf001</strain>
    </source>
</reference>
<dbReference type="Pfam" id="PF00076">
    <property type="entry name" value="RRM_1"/>
    <property type="match status" value="1"/>
</dbReference>
<feature type="compositionally biased region" description="Basic and acidic residues" evidence="3">
    <location>
        <begin position="653"/>
        <end position="662"/>
    </location>
</feature>
<feature type="compositionally biased region" description="Low complexity" evidence="3">
    <location>
        <begin position="43"/>
        <end position="77"/>
    </location>
</feature>
<proteinExistence type="predicted"/>
<dbReference type="CDD" id="cd12402">
    <property type="entry name" value="RRM_eIF4B"/>
    <property type="match status" value="1"/>
</dbReference>
<dbReference type="STRING" id="6573.A0A210PVV7"/>
<keyword evidence="1 2" id="KW-0694">RNA-binding</keyword>
<feature type="domain" description="RRM" evidence="4">
    <location>
        <begin position="142"/>
        <end position="216"/>
    </location>
</feature>
<feature type="compositionally biased region" description="Gly residues" evidence="3">
    <location>
        <begin position="665"/>
        <end position="678"/>
    </location>
</feature>
<keyword evidence="5" id="KW-0648">Protein biosynthesis</keyword>
<dbReference type="PANTHER" id="PTHR23236:SF2">
    <property type="entry name" value="EUKARYOTIC TRANSLATION INITIATION FACTOR 4B"/>
    <property type="match status" value="1"/>
</dbReference>
<dbReference type="Gene3D" id="3.30.70.330">
    <property type="match status" value="1"/>
</dbReference>
<keyword evidence="5" id="KW-0396">Initiation factor</keyword>
<feature type="compositionally biased region" description="Basic and acidic residues" evidence="3">
    <location>
        <begin position="456"/>
        <end position="484"/>
    </location>
</feature>
<feature type="compositionally biased region" description="Basic and acidic residues" evidence="3">
    <location>
        <begin position="681"/>
        <end position="710"/>
    </location>
</feature>
<evidence type="ECO:0000256" key="2">
    <source>
        <dbReference type="PROSITE-ProRule" id="PRU00176"/>
    </source>
</evidence>
<feature type="compositionally biased region" description="Basic and acidic residues" evidence="3">
    <location>
        <begin position="631"/>
        <end position="640"/>
    </location>
</feature>
<dbReference type="OrthoDB" id="1748655at2759"/>
<feature type="compositionally biased region" description="Basic and acidic residues" evidence="3">
    <location>
        <begin position="357"/>
        <end position="376"/>
    </location>
</feature>
<feature type="compositionally biased region" description="Basic and acidic residues" evidence="3">
    <location>
        <begin position="229"/>
        <end position="250"/>
    </location>
</feature>
<dbReference type="PANTHER" id="PTHR23236">
    <property type="entry name" value="EUKARYOTIC TRANSLATION INITIATION FACTOR 4B/4H"/>
    <property type="match status" value="1"/>
</dbReference>
<sequence length="721" mass="78874">MAAQGKKKQKMKGTKMALTDFLSDDKTSGPDTSSNSYGGGSNSYGNSSYGRDSGSNSYGSSSYGRDSGSNSYGSSSYGRDRDSRGYGGKVDWAAEMESLSMDDMGDPEYGKPMIDRSKLPTAPKASRDPDVDMSQVPTSGPFTAFIGNLPYEASEESIEEFFQKLNVVNVRLPNDGGRLRGFGYVELADRQSLIDALSMNEETMGGRQIRVDLAGQNQQNERGGSGGGFEKRENDGPDRTESDWRRRDPQQEPAPSAHVHESERPGAWGSNRGDGGPPSRGGFDNDRGSFERGPPRGGGGFSRYEEAPSRDRYDDRGPQRGGGYNRDERGPSRGFDRYDDRGGRDSGFGGNRGRGYGRYEDGRGHGDRGYNRDGGRRGYGSGYRNDDRGGYDDRYGGRSERGSQEPSQDAAKDRPRLNLQPRSKPAEEPVKPMAKTKPAENRSASIFGNAKPVDTAAKEREIEERLKKKEEEARRGYDDEKESRNYYYNNSQPAAGQSGPVRTRQNSTDKMEGRQRRLSSGSSGKGRPGPQPITSPSRSRRDSEISNNSTEVFSGGEDSKDTPKSPVSPAQREDVKLVPAPPPSVNIWEKRKVDVPNTPTSKSPPKNEPKSASPPQTETSEPAPSAWGRGRSTETHHAEEAPGNNAWAKRSHDKPQDARPAGRGESSGRGGNAWGQGGKTSPKEKVLPKSIDDMPKFENKSKQDWSDKNKFSSLPEDEDDQ</sequence>
<dbReference type="InterPro" id="IPR035979">
    <property type="entry name" value="RBD_domain_sf"/>
</dbReference>
<dbReference type="AlphaFoldDB" id="A0A210PVV7"/>
<evidence type="ECO:0000313" key="5">
    <source>
        <dbReference type="EMBL" id="OWF40620.1"/>
    </source>
</evidence>
<feature type="compositionally biased region" description="Polar residues" evidence="3">
    <location>
        <begin position="613"/>
        <end position="622"/>
    </location>
</feature>
<name>A0A210PVV7_MIZYE</name>
<keyword evidence="6" id="KW-1185">Reference proteome</keyword>
<evidence type="ECO:0000256" key="3">
    <source>
        <dbReference type="SAM" id="MobiDB-lite"/>
    </source>
</evidence>
<feature type="compositionally biased region" description="Basic and acidic residues" evidence="3">
    <location>
        <begin position="384"/>
        <end position="403"/>
    </location>
</feature>
<feature type="region of interest" description="Disordered" evidence="3">
    <location>
        <begin position="212"/>
        <end position="721"/>
    </location>
</feature>
<evidence type="ECO:0000256" key="1">
    <source>
        <dbReference type="ARBA" id="ARBA00022884"/>
    </source>
</evidence>
<dbReference type="SUPFAM" id="SSF54928">
    <property type="entry name" value="RNA-binding domain, RBD"/>
    <property type="match status" value="1"/>
</dbReference>
<feature type="compositionally biased region" description="Polar residues" evidence="3">
    <location>
        <begin position="486"/>
        <end position="495"/>
    </location>
</feature>
<dbReference type="InterPro" id="IPR033107">
    <property type="entry name" value="EIF-4B_RRM"/>
</dbReference>
<evidence type="ECO:0000259" key="4">
    <source>
        <dbReference type="PROSITE" id="PS50102"/>
    </source>
</evidence>
<feature type="region of interest" description="Disordered" evidence="3">
    <location>
        <begin position="1"/>
        <end position="87"/>
    </location>
</feature>
<feature type="compositionally biased region" description="Basic and acidic residues" evidence="3">
    <location>
        <begin position="283"/>
        <end position="294"/>
    </location>
</feature>
<dbReference type="GO" id="GO:0003743">
    <property type="term" value="F:translation initiation factor activity"/>
    <property type="evidence" value="ECO:0007669"/>
    <property type="project" value="UniProtKB-KW"/>
</dbReference>
<dbReference type="SMART" id="SM00360">
    <property type="entry name" value="RRM"/>
    <property type="match status" value="1"/>
</dbReference>
<dbReference type="Proteomes" id="UP000242188">
    <property type="component" value="Unassembled WGS sequence"/>
</dbReference>
<feature type="compositionally biased region" description="Basic and acidic residues" evidence="3">
    <location>
        <begin position="325"/>
        <end position="344"/>
    </location>
</feature>
<dbReference type="InterPro" id="IPR000504">
    <property type="entry name" value="RRM_dom"/>
</dbReference>
<dbReference type="InterPro" id="IPR012677">
    <property type="entry name" value="Nucleotide-bd_a/b_plait_sf"/>
</dbReference>
<feature type="compositionally biased region" description="Basic residues" evidence="3">
    <location>
        <begin position="1"/>
        <end position="13"/>
    </location>
</feature>
<feature type="region of interest" description="Disordered" evidence="3">
    <location>
        <begin position="99"/>
        <end position="139"/>
    </location>
</feature>
<dbReference type="EMBL" id="NEDP02005459">
    <property type="protein sequence ID" value="OWF40620.1"/>
    <property type="molecule type" value="Genomic_DNA"/>
</dbReference>
<dbReference type="PROSITE" id="PS50102">
    <property type="entry name" value="RRM"/>
    <property type="match status" value="1"/>
</dbReference>
<feature type="compositionally biased region" description="Basic and acidic residues" evidence="3">
    <location>
        <begin position="303"/>
        <end position="318"/>
    </location>
</feature>